<protein>
    <submittedName>
        <fullName evidence="1">Uncharacterized protein</fullName>
    </submittedName>
</protein>
<dbReference type="Proteomes" id="UP000530320">
    <property type="component" value="Unassembled WGS sequence"/>
</dbReference>
<evidence type="ECO:0000313" key="1">
    <source>
        <dbReference type="EMBL" id="MBB2199486.1"/>
    </source>
</evidence>
<dbReference type="EMBL" id="JABEQP010000021">
    <property type="protein sequence ID" value="MBB2199486.1"/>
    <property type="molecule type" value="Genomic_DNA"/>
</dbReference>
<accession>A0A7W4K327</accession>
<sequence length="100" mass="10572">MIDLHRLAGIAVVATSVAGCAHGNIRSVASYHPPPPPHVKQPLFDPYAPYGSAPAVWRPALASRAGTIVKPNDPVDQADRPSYETSAWSIDQKAAKAGTF</sequence>
<organism evidence="1 2">
    <name type="scientific">Gluconacetobacter dulcium</name>
    <dbReference type="NCBI Taxonomy" id="2729096"/>
    <lineage>
        <taxon>Bacteria</taxon>
        <taxon>Pseudomonadati</taxon>
        <taxon>Pseudomonadota</taxon>
        <taxon>Alphaproteobacteria</taxon>
        <taxon>Acetobacterales</taxon>
        <taxon>Acetobacteraceae</taxon>
        <taxon>Gluconacetobacter</taxon>
    </lineage>
</organism>
<dbReference type="PROSITE" id="PS51257">
    <property type="entry name" value="PROKAR_LIPOPROTEIN"/>
    <property type="match status" value="1"/>
</dbReference>
<reference evidence="1 2" key="1">
    <citation type="submission" date="2020-04" db="EMBL/GenBank/DDBJ databases">
        <title>Description of novel Gluconacetobacter.</title>
        <authorList>
            <person name="Sombolestani A."/>
        </authorList>
    </citation>
    <scope>NUCLEOTIDE SEQUENCE [LARGE SCALE GENOMIC DNA]</scope>
    <source>
        <strain evidence="1 2">LMG 22058</strain>
    </source>
</reference>
<dbReference type="AlphaFoldDB" id="A0A7W4K327"/>
<proteinExistence type="predicted"/>
<comment type="caution">
    <text evidence="1">The sequence shown here is derived from an EMBL/GenBank/DDBJ whole genome shotgun (WGS) entry which is preliminary data.</text>
</comment>
<evidence type="ECO:0000313" key="2">
    <source>
        <dbReference type="Proteomes" id="UP000530320"/>
    </source>
</evidence>
<gene>
    <name evidence="1" type="ORF">HLH44_18950</name>
</gene>
<name>A0A7W4K327_9PROT</name>